<proteinExistence type="predicted"/>
<dbReference type="OrthoDB" id="5986592at2"/>
<dbReference type="RefSeq" id="WP_146312867.1">
    <property type="nucleotide sequence ID" value="NZ_VOHE01000005.1"/>
</dbReference>
<feature type="chain" id="PRO_5022936440" description="Lipocalin-like domain-containing protein" evidence="1">
    <location>
        <begin position="21"/>
        <end position="173"/>
    </location>
</feature>
<sequence length="173" mass="17800">MQRRTGMLGLVLVLAAGACAGPAAGRDACLVGRWKPVGNGAAEWIARQGSGLRVAVHNQVASMRLDADGRYWAGSTIDASSSLGGRSARGTATHAASGTWTSANGTLVLQPSQADSGGSVEVRAGDGRATRMPIPAQGGGALAQEYRCSGDTLETRIRIPGSNDPIVQRFVRE</sequence>
<gene>
    <name evidence="2" type="ORF">FQY79_10450</name>
</gene>
<keyword evidence="3" id="KW-1185">Reference proteome</keyword>
<evidence type="ECO:0000313" key="3">
    <source>
        <dbReference type="Proteomes" id="UP000315949"/>
    </source>
</evidence>
<evidence type="ECO:0008006" key="4">
    <source>
        <dbReference type="Google" id="ProtNLM"/>
    </source>
</evidence>
<protein>
    <recommendedName>
        <fullName evidence="4">Lipocalin-like domain-containing protein</fullName>
    </recommendedName>
</protein>
<dbReference type="AlphaFoldDB" id="A0A5C5TY98"/>
<dbReference type="PROSITE" id="PS51257">
    <property type="entry name" value="PROKAR_LIPOPROTEIN"/>
    <property type="match status" value="1"/>
</dbReference>
<evidence type="ECO:0000256" key="1">
    <source>
        <dbReference type="SAM" id="SignalP"/>
    </source>
</evidence>
<comment type="caution">
    <text evidence="2">The sequence shown here is derived from an EMBL/GenBank/DDBJ whole genome shotgun (WGS) entry which is preliminary data.</text>
</comment>
<feature type="signal peptide" evidence="1">
    <location>
        <begin position="1"/>
        <end position="20"/>
    </location>
</feature>
<accession>A0A5C5TY98</accession>
<dbReference type="Proteomes" id="UP000315949">
    <property type="component" value="Unassembled WGS sequence"/>
</dbReference>
<name>A0A5C5TY98_9GAMM</name>
<evidence type="ECO:0000313" key="2">
    <source>
        <dbReference type="EMBL" id="TWT18302.1"/>
    </source>
</evidence>
<keyword evidence="1" id="KW-0732">Signal</keyword>
<reference evidence="2 3" key="1">
    <citation type="submission" date="2019-07" db="EMBL/GenBank/DDBJ databases">
        <title>Luteimonas sp. YD-1 nov., isolated from acidic soil.</title>
        <authorList>
            <person name="Zhou J."/>
        </authorList>
    </citation>
    <scope>NUCLEOTIDE SEQUENCE [LARGE SCALE GENOMIC DNA]</scope>
    <source>
        <strain evidence="2 3">YD-1</strain>
    </source>
</reference>
<organism evidence="2 3">
    <name type="scientific">Luteimonas wenzhouensis</name>
    <dbReference type="NCBI Taxonomy" id="2599615"/>
    <lineage>
        <taxon>Bacteria</taxon>
        <taxon>Pseudomonadati</taxon>
        <taxon>Pseudomonadota</taxon>
        <taxon>Gammaproteobacteria</taxon>
        <taxon>Lysobacterales</taxon>
        <taxon>Lysobacteraceae</taxon>
        <taxon>Luteimonas</taxon>
    </lineage>
</organism>
<dbReference type="EMBL" id="VOHE01000005">
    <property type="protein sequence ID" value="TWT18302.1"/>
    <property type="molecule type" value="Genomic_DNA"/>
</dbReference>